<evidence type="ECO:0000256" key="1">
    <source>
        <dbReference type="ARBA" id="ARBA00006450"/>
    </source>
</evidence>
<dbReference type="Gene3D" id="1.10.10.610">
    <property type="entry name" value="YehU-like"/>
    <property type="match status" value="1"/>
</dbReference>
<reference evidence="2 3" key="1">
    <citation type="journal article" date="2013" name="Antonie Van Leeuwenhoek">
        <title>Echinimonas agarilytica gen. nov., sp. nov., a new gammaproteobacterium isolated from the sea urchin Strongylocentrotus intermedius.</title>
        <authorList>
            <person name="Nedashkovskaya O.I."/>
            <person name="Stenkova A.M."/>
            <person name="Zhukova N.V."/>
            <person name="Van Trappen S."/>
            <person name="Lee J.S."/>
            <person name="Kim S.B."/>
        </authorList>
    </citation>
    <scope>NUCLEOTIDE SEQUENCE [LARGE SCALE GENOMIC DNA]</scope>
    <source>
        <strain evidence="2 3">KMM 6351</strain>
    </source>
</reference>
<evidence type="ECO:0000313" key="2">
    <source>
        <dbReference type="EMBL" id="MCM2678387.1"/>
    </source>
</evidence>
<dbReference type="PIRSF" id="PIRSF006169">
    <property type="entry name" value="UCP006169"/>
    <property type="match status" value="1"/>
</dbReference>
<dbReference type="Proteomes" id="UP001165393">
    <property type="component" value="Unassembled WGS sequence"/>
</dbReference>
<gene>
    <name evidence="2" type="ORF">NAF29_01715</name>
</gene>
<dbReference type="EMBL" id="JAMQGP010000001">
    <property type="protein sequence ID" value="MCM2678387.1"/>
    <property type="molecule type" value="Genomic_DNA"/>
</dbReference>
<sequence>MIIPIEQLPPETLTAIIEAFVLREGTDYGADEATFDDKIEHVRMQLNNGTAVLVYSELHESVDIVPANQFESD</sequence>
<keyword evidence="3" id="KW-1185">Reference proteome</keyword>
<proteinExistence type="inferred from homology"/>
<evidence type="ECO:0000313" key="3">
    <source>
        <dbReference type="Proteomes" id="UP001165393"/>
    </source>
</evidence>
<dbReference type="Pfam" id="PF06794">
    <property type="entry name" value="UPF0270"/>
    <property type="match status" value="1"/>
</dbReference>
<dbReference type="NCBIfam" id="NF003438">
    <property type="entry name" value="PRK04966.1"/>
    <property type="match status" value="1"/>
</dbReference>
<dbReference type="AlphaFoldDB" id="A0AA41W420"/>
<dbReference type="InterPro" id="IPR036685">
    <property type="entry name" value="YehU-like_sf"/>
</dbReference>
<protein>
    <submittedName>
        <fullName evidence="2">YheU family protein</fullName>
    </submittedName>
</protein>
<comment type="similarity">
    <text evidence="1">Belongs to the UPF0270 family.</text>
</comment>
<accession>A0AA41W420</accession>
<dbReference type="InterPro" id="IPR010648">
    <property type="entry name" value="UPF0270"/>
</dbReference>
<dbReference type="RefSeq" id="WP_251259755.1">
    <property type="nucleotide sequence ID" value="NZ_JAMQGP010000001.1"/>
</dbReference>
<name>A0AA41W420_9GAMM</name>
<organism evidence="2 3">
    <name type="scientific">Echinimonas agarilytica</name>
    <dbReference type="NCBI Taxonomy" id="1215918"/>
    <lineage>
        <taxon>Bacteria</taxon>
        <taxon>Pseudomonadati</taxon>
        <taxon>Pseudomonadota</taxon>
        <taxon>Gammaproteobacteria</taxon>
        <taxon>Alteromonadales</taxon>
        <taxon>Echinimonadaceae</taxon>
        <taxon>Echinimonas</taxon>
    </lineage>
</organism>
<dbReference type="SUPFAM" id="SSF118001">
    <property type="entry name" value="YehU-like"/>
    <property type="match status" value="1"/>
</dbReference>
<comment type="caution">
    <text evidence="2">The sequence shown here is derived from an EMBL/GenBank/DDBJ whole genome shotgun (WGS) entry which is preliminary data.</text>
</comment>